<reference evidence="7 8" key="1">
    <citation type="submission" date="2014-04" db="EMBL/GenBank/DDBJ databases">
        <title>Genome evolution of avian class.</title>
        <authorList>
            <person name="Zhang G."/>
            <person name="Li C."/>
        </authorList>
    </citation>
    <scope>NUCLEOTIDE SEQUENCE [LARGE SCALE GENOMIC DNA]</scope>
    <source>
        <strain evidence="7">BGI_N303</strain>
    </source>
</reference>
<gene>
    <name evidence="7" type="ORF">N303_00483</name>
</gene>
<feature type="compositionally biased region" description="Polar residues" evidence="6">
    <location>
        <begin position="581"/>
        <end position="595"/>
    </location>
</feature>
<feature type="coiled-coil region" evidence="5">
    <location>
        <begin position="47"/>
        <end position="365"/>
    </location>
</feature>
<dbReference type="CDD" id="cd22298">
    <property type="entry name" value="NuMA_LGNBD"/>
    <property type="match status" value="1"/>
</dbReference>
<feature type="non-terminal residue" evidence="7">
    <location>
        <position position="1"/>
    </location>
</feature>
<feature type="compositionally biased region" description="Basic and acidic residues" evidence="6">
    <location>
        <begin position="489"/>
        <end position="499"/>
    </location>
</feature>
<feature type="region of interest" description="Disordered" evidence="6">
    <location>
        <begin position="720"/>
        <end position="867"/>
    </location>
</feature>
<feature type="compositionally biased region" description="Basic and acidic residues" evidence="6">
    <location>
        <begin position="777"/>
        <end position="793"/>
    </location>
</feature>
<keyword evidence="2" id="KW-0963">Cytoplasm</keyword>
<keyword evidence="3" id="KW-0597">Phosphoprotein</keyword>
<feature type="compositionally biased region" description="Low complexity" evidence="6">
    <location>
        <begin position="606"/>
        <end position="617"/>
    </location>
</feature>
<dbReference type="AlphaFoldDB" id="A0A091FHY2"/>
<dbReference type="STRING" id="55661.A0A091FHY2"/>
<evidence type="ECO:0000256" key="5">
    <source>
        <dbReference type="SAM" id="Coils"/>
    </source>
</evidence>
<dbReference type="PANTHER" id="PTHR18902:SF24">
    <property type="entry name" value="NUCLEAR MITOTIC APPARATUS PROTEIN 1"/>
    <property type="match status" value="1"/>
</dbReference>
<dbReference type="PANTHER" id="PTHR18902">
    <property type="entry name" value="NUCLEAR MITOTIC APPARATUS PROTEIN 1-RELATED"/>
    <property type="match status" value="1"/>
</dbReference>
<evidence type="ECO:0000256" key="1">
    <source>
        <dbReference type="ARBA" id="ARBA00004496"/>
    </source>
</evidence>
<dbReference type="InterPro" id="IPR048726">
    <property type="entry name" value="NuMA_LGNBD"/>
</dbReference>
<dbReference type="GO" id="GO:0005737">
    <property type="term" value="C:cytoplasm"/>
    <property type="evidence" value="ECO:0007669"/>
    <property type="project" value="UniProtKB-SubCell"/>
</dbReference>
<evidence type="ECO:0000256" key="3">
    <source>
        <dbReference type="ARBA" id="ARBA00022553"/>
    </source>
</evidence>
<dbReference type="GO" id="GO:0000922">
    <property type="term" value="C:spindle pole"/>
    <property type="evidence" value="ECO:0007669"/>
    <property type="project" value="TreeGrafter"/>
</dbReference>
<feature type="compositionally biased region" description="Polar residues" evidence="6">
    <location>
        <begin position="529"/>
        <end position="538"/>
    </location>
</feature>
<evidence type="ECO:0000313" key="7">
    <source>
        <dbReference type="EMBL" id="KFO69243.1"/>
    </source>
</evidence>
<dbReference type="GO" id="GO:0005876">
    <property type="term" value="C:spindle microtubule"/>
    <property type="evidence" value="ECO:0007669"/>
    <property type="project" value="TreeGrafter"/>
</dbReference>
<organism evidence="7 8">
    <name type="scientific">Cuculus canorus</name>
    <name type="common">Common cuckoo</name>
    <dbReference type="NCBI Taxonomy" id="55661"/>
    <lineage>
        <taxon>Eukaryota</taxon>
        <taxon>Metazoa</taxon>
        <taxon>Chordata</taxon>
        <taxon>Craniata</taxon>
        <taxon>Vertebrata</taxon>
        <taxon>Euteleostomi</taxon>
        <taxon>Archelosauria</taxon>
        <taxon>Archosauria</taxon>
        <taxon>Dinosauria</taxon>
        <taxon>Saurischia</taxon>
        <taxon>Theropoda</taxon>
        <taxon>Coelurosauria</taxon>
        <taxon>Aves</taxon>
        <taxon>Neognathae</taxon>
        <taxon>Neoaves</taxon>
        <taxon>Otidimorphae</taxon>
        <taxon>Cuculiformes</taxon>
        <taxon>Cuculidae</taxon>
        <taxon>Cuculus</taxon>
    </lineage>
</organism>
<name>A0A091FHY2_CUCCA</name>
<evidence type="ECO:0000256" key="2">
    <source>
        <dbReference type="ARBA" id="ARBA00022490"/>
    </source>
</evidence>
<dbReference type="GO" id="GO:0008017">
    <property type="term" value="F:microtubule binding"/>
    <property type="evidence" value="ECO:0007669"/>
    <property type="project" value="TreeGrafter"/>
</dbReference>
<sequence length="867" mass="99168">WKEQIAQCVQELERKTTLMGSLEHEVSILHRQVTEKEGESKELKRLIIGESEKSKKLEERLRVLQTEMATAASRAAERCSLMKVEVQRCQEEMEKQRLTIEALKRDRQGQSEREEELRQEVKVSQEKYLQKEQLLAALRQELLNAQTLAGELPALKKLCHELQAERTALEKRHRQEAEEQTRALEVLQGQLERLQVETAEVRSLRERSSEQERTVQRLQAEAAEQASRLAALRQSNVRLLEEKRRLEENLQQKKLEVELKESEERHSEEMEKLRAATEELVATSRREATEKVEEMRKEYESGKTAALEEKKKMVEEKQKLEAQVEQLETFRKDHVKQVEELQKALTQHEKDTRTQRQKIQALEVELKAEATRHHQKVSELQALLLQKEQTVEHYRGQMEKAKTHYEAKKQQNEDLVEQLKAMEQLQKDNEELRVEAQRLAKELQRSVLRAEEAERRCPRRGGPRPTPPAQMDFAKLRDLADFQGFTDPSENRDISHRNVGELSSDSLELSLEETEPLNSTRKPLRSHSETSAVPSGTKETQRLPRKVESLESLCFTPIPSRSRSRLESGVGKDLSVDSGCKTRSGQRRTTINITMSASLAPPPRAAPAKSRLRSAASTHFPSRESLGKMETSSPQDNSNDSTLRRLPGYRPLTRSSVRRQHGGSAGDGRSSIFMASCQDEPEPLDDWNRIAELQQRNRSCPPHLKTCYPLEIRPSDSLGTITDEEMKTGDPKETLRRASVQPSQITIGVTTTTTTRRRTSGTACVAGGVTTRQQRKRLSDESHHGPETPESKKPTACFPRPQTPRNRDDRRRSQQPTPSNPAERRQSLAFSILNTPKQIGSSLLRRAVARKNQSKSSPRVGARRSPR</sequence>
<feature type="region of interest" description="Disordered" evidence="6">
    <location>
        <begin position="450"/>
        <end position="471"/>
    </location>
</feature>
<accession>A0A091FHY2</accession>
<feature type="compositionally biased region" description="Basic and acidic residues" evidence="6">
    <location>
        <begin position="724"/>
        <end position="736"/>
    </location>
</feature>
<dbReference type="EMBL" id="KL447004">
    <property type="protein sequence ID" value="KFO69243.1"/>
    <property type="molecule type" value="Genomic_DNA"/>
</dbReference>
<protein>
    <submittedName>
        <fullName evidence="7">Nuclear mitotic apparatus protein 1</fullName>
    </submittedName>
</protein>
<feature type="compositionally biased region" description="Polar residues" evidence="6">
    <location>
        <begin position="630"/>
        <end position="641"/>
    </location>
</feature>
<evidence type="ECO:0000256" key="4">
    <source>
        <dbReference type="ARBA" id="ARBA00023054"/>
    </source>
</evidence>
<keyword evidence="4 5" id="KW-0175">Coiled coil</keyword>
<keyword evidence="8" id="KW-1185">Reference proteome</keyword>
<dbReference type="InterPro" id="IPR051841">
    <property type="entry name" value="MT-Golgi_org_protein"/>
</dbReference>
<feature type="region of interest" description="Disordered" evidence="6">
    <location>
        <begin position="560"/>
        <end position="671"/>
    </location>
</feature>
<dbReference type="GO" id="GO:0005813">
    <property type="term" value="C:centrosome"/>
    <property type="evidence" value="ECO:0007669"/>
    <property type="project" value="TreeGrafter"/>
</dbReference>
<feature type="compositionally biased region" description="Polar residues" evidence="6">
    <location>
        <begin position="828"/>
        <end position="841"/>
    </location>
</feature>
<evidence type="ECO:0000313" key="8">
    <source>
        <dbReference type="Proteomes" id="UP000053760"/>
    </source>
</evidence>
<feature type="non-terminal residue" evidence="7">
    <location>
        <position position="867"/>
    </location>
</feature>
<comment type="subcellular location">
    <subcellularLocation>
        <location evidence="1">Cytoplasm</location>
    </subcellularLocation>
</comment>
<evidence type="ECO:0000256" key="6">
    <source>
        <dbReference type="SAM" id="MobiDB-lite"/>
    </source>
</evidence>
<proteinExistence type="predicted"/>
<dbReference type="GO" id="GO:0000132">
    <property type="term" value="P:establishment of mitotic spindle orientation"/>
    <property type="evidence" value="ECO:0007669"/>
    <property type="project" value="TreeGrafter"/>
</dbReference>
<feature type="compositionally biased region" description="Polar residues" evidence="6">
    <location>
        <begin position="740"/>
        <end position="749"/>
    </location>
</feature>
<dbReference type="Proteomes" id="UP000053760">
    <property type="component" value="Unassembled WGS sequence"/>
</dbReference>
<feature type="region of interest" description="Disordered" evidence="6">
    <location>
        <begin position="484"/>
        <end position="545"/>
    </location>
</feature>